<name>A0A9D1GPG2_9MOLU</name>
<organism evidence="2 3">
    <name type="scientific">Candidatus Pelethenecus faecipullorum</name>
    <dbReference type="NCBI Taxonomy" id="2840900"/>
    <lineage>
        <taxon>Bacteria</taxon>
        <taxon>Bacillati</taxon>
        <taxon>Mycoplasmatota</taxon>
        <taxon>Mollicutes</taxon>
        <taxon>Candidatus Pelethenecus</taxon>
    </lineage>
</organism>
<dbReference type="Proteomes" id="UP000886758">
    <property type="component" value="Unassembled WGS sequence"/>
</dbReference>
<comment type="caution">
    <text evidence="2">The sequence shown here is derived from an EMBL/GenBank/DDBJ whole genome shotgun (WGS) entry which is preliminary data.</text>
</comment>
<protein>
    <submittedName>
        <fullName evidence="2">Uncharacterized protein</fullName>
    </submittedName>
</protein>
<evidence type="ECO:0000256" key="1">
    <source>
        <dbReference type="SAM" id="Phobius"/>
    </source>
</evidence>
<evidence type="ECO:0000313" key="3">
    <source>
        <dbReference type="Proteomes" id="UP000886758"/>
    </source>
</evidence>
<reference evidence="2" key="1">
    <citation type="submission" date="2020-10" db="EMBL/GenBank/DDBJ databases">
        <authorList>
            <person name="Gilroy R."/>
        </authorList>
    </citation>
    <scope>NUCLEOTIDE SEQUENCE</scope>
    <source>
        <strain evidence="2">ChiW17-6978</strain>
    </source>
</reference>
<evidence type="ECO:0000313" key="2">
    <source>
        <dbReference type="EMBL" id="HIT49450.1"/>
    </source>
</evidence>
<dbReference type="EMBL" id="DVLF01000011">
    <property type="protein sequence ID" value="HIT49450.1"/>
    <property type="molecule type" value="Genomic_DNA"/>
</dbReference>
<keyword evidence="1" id="KW-1133">Transmembrane helix</keyword>
<sequence length="184" mass="21087">MMPYNFEYHVRLDQSHILPNILKGAQTGVISQFISDIIISLLFFNEKIVIEDIQISEVPSYYASVASGMMAGFLSIFVDPIALIAFTTITYRVVFEITDNLIREDPVNFKPVETVFDVCLTILLVVLFDPVARHQYLRFAQKRALIEPTLKREDRTLTSTIFFTVLFSTYSFLKLASQNEENCP</sequence>
<accession>A0A9D1GPG2</accession>
<feature type="transmembrane region" description="Helical" evidence="1">
    <location>
        <begin position="65"/>
        <end position="94"/>
    </location>
</feature>
<proteinExistence type="predicted"/>
<keyword evidence="1" id="KW-0472">Membrane</keyword>
<dbReference type="AlphaFoldDB" id="A0A9D1GPG2"/>
<reference evidence="2" key="2">
    <citation type="journal article" date="2021" name="PeerJ">
        <title>Extensive microbial diversity within the chicken gut microbiome revealed by metagenomics and culture.</title>
        <authorList>
            <person name="Gilroy R."/>
            <person name="Ravi A."/>
            <person name="Getino M."/>
            <person name="Pursley I."/>
            <person name="Horton D.L."/>
            <person name="Alikhan N.F."/>
            <person name="Baker D."/>
            <person name="Gharbi K."/>
            <person name="Hall N."/>
            <person name="Watson M."/>
            <person name="Adriaenssens E.M."/>
            <person name="Foster-Nyarko E."/>
            <person name="Jarju S."/>
            <person name="Secka A."/>
            <person name="Antonio M."/>
            <person name="Oren A."/>
            <person name="Chaudhuri R.R."/>
            <person name="La Ragione R."/>
            <person name="Hildebrand F."/>
            <person name="Pallen M.J."/>
        </authorList>
    </citation>
    <scope>NUCLEOTIDE SEQUENCE</scope>
    <source>
        <strain evidence="2">ChiW17-6978</strain>
    </source>
</reference>
<keyword evidence="1" id="KW-0812">Transmembrane</keyword>
<gene>
    <name evidence="2" type="ORF">IAD46_00315</name>
</gene>